<gene>
    <name evidence="1" type="ORF">B0A81_19475</name>
</gene>
<dbReference type="EMBL" id="MUHD01000042">
    <property type="protein sequence ID" value="OXB02031.1"/>
    <property type="molecule type" value="Genomic_DNA"/>
</dbReference>
<dbReference type="RefSeq" id="WP_208861327.1">
    <property type="nucleotide sequence ID" value="NZ_CP100442.1"/>
</dbReference>
<reference evidence="1 2" key="1">
    <citation type="submission" date="2016-11" db="EMBL/GenBank/DDBJ databases">
        <title>Whole genomes of Flavobacteriaceae.</title>
        <authorList>
            <person name="Stine C."/>
            <person name="Li C."/>
            <person name="Tadesse D."/>
        </authorList>
    </citation>
    <scope>NUCLEOTIDE SEQUENCE [LARGE SCALE GENOMIC DNA]</scope>
    <source>
        <strain evidence="1 2">CCUG 60112</strain>
    </source>
</reference>
<sequence>MMNRSDSDHKNESTIEYGGFSKEILLQKLKESQIMLNKFAEILFSNENFKTSQEKHSILVKEISIKELGFPNGATMPQIKEHLKKFELSECPLEAAPYLRLTLRDQKEIIIPDNQKNKAPLGSLTIYSEPIINDDDFPKGFYLKKTDGQLWLRGYICSQDFVWNPDDRFIFKFQ</sequence>
<accession>A0ABX4CQU4</accession>
<evidence type="ECO:0000313" key="1">
    <source>
        <dbReference type="EMBL" id="OXB02031.1"/>
    </source>
</evidence>
<name>A0ABX4CQU4_9FLAO</name>
<dbReference type="Proteomes" id="UP000198381">
    <property type="component" value="Unassembled WGS sequence"/>
</dbReference>
<protein>
    <recommendedName>
        <fullName evidence="3">Helicase</fullName>
    </recommendedName>
</protein>
<proteinExistence type="predicted"/>
<evidence type="ECO:0000313" key="2">
    <source>
        <dbReference type="Proteomes" id="UP000198381"/>
    </source>
</evidence>
<keyword evidence="2" id="KW-1185">Reference proteome</keyword>
<evidence type="ECO:0008006" key="3">
    <source>
        <dbReference type="Google" id="ProtNLM"/>
    </source>
</evidence>
<organism evidence="1 2">
    <name type="scientific">Flavobacterium plurextorum</name>
    <dbReference type="NCBI Taxonomy" id="1114867"/>
    <lineage>
        <taxon>Bacteria</taxon>
        <taxon>Pseudomonadati</taxon>
        <taxon>Bacteroidota</taxon>
        <taxon>Flavobacteriia</taxon>
        <taxon>Flavobacteriales</taxon>
        <taxon>Flavobacteriaceae</taxon>
        <taxon>Flavobacterium</taxon>
    </lineage>
</organism>
<comment type="caution">
    <text evidence="1">The sequence shown here is derived from an EMBL/GenBank/DDBJ whole genome shotgun (WGS) entry which is preliminary data.</text>
</comment>